<proteinExistence type="predicted"/>
<name>A0A392QAH6_9FABA</name>
<dbReference type="AlphaFoldDB" id="A0A392QAH6"/>
<evidence type="ECO:0000313" key="2">
    <source>
        <dbReference type="Proteomes" id="UP000265520"/>
    </source>
</evidence>
<accession>A0A392QAH6</accession>
<organism evidence="1 2">
    <name type="scientific">Trifolium medium</name>
    <dbReference type="NCBI Taxonomy" id="97028"/>
    <lineage>
        <taxon>Eukaryota</taxon>
        <taxon>Viridiplantae</taxon>
        <taxon>Streptophyta</taxon>
        <taxon>Embryophyta</taxon>
        <taxon>Tracheophyta</taxon>
        <taxon>Spermatophyta</taxon>
        <taxon>Magnoliopsida</taxon>
        <taxon>eudicotyledons</taxon>
        <taxon>Gunneridae</taxon>
        <taxon>Pentapetalae</taxon>
        <taxon>rosids</taxon>
        <taxon>fabids</taxon>
        <taxon>Fabales</taxon>
        <taxon>Fabaceae</taxon>
        <taxon>Papilionoideae</taxon>
        <taxon>50 kb inversion clade</taxon>
        <taxon>NPAAA clade</taxon>
        <taxon>Hologalegina</taxon>
        <taxon>IRL clade</taxon>
        <taxon>Trifolieae</taxon>
        <taxon>Trifolium</taxon>
    </lineage>
</organism>
<reference evidence="1 2" key="1">
    <citation type="journal article" date="2018" name="Front. Plant Sci.">
        <title>Red Clover (Trifolium pratense) and Zigzag Clover (T. medium) - A Picture of Genomic Similarities and Differences.</title>
        <authorList>
            <person name="Dluhosova J."/>
            <person name="Istvanek J."/>
            <person name="Nedelnik J."/>
            <person name="Repkova J."/>
        </authorList>
    </citation>
    <scope>NUCLEOTIDE SEQUENCE [LARGE SCALE GENOMIC DNA]</scope>
    <source>
        <strain evidence="2">cv. 10/8</strain>
        <tissue evidence="1">Leaf</tissue>
    </source>
</reference>
<evidence type="ECO:0008006" key="3">
    <source>
        <dbReference type="Google" id="ProtNLM"/>
    </source>
</evidence>
<evidence type="ECO:0000313" key="1">
    <source>
        <dbReference type="EMBL" id="MCI20857.1"/>
    </source>
</evidence>
<protein>
    <recommendedName>
        <fullName evidence="3">RNA-directed DNA polymerase (Reverse transcriptase)</fullName>
    </recommendedName>
</protein>
<dbReference type="Proteomes" id="UP000265520">
    <property type="component" value="Unassembled WGS sequence"/>
</dbReference>
<keyword evidence="2" id="KW-1185">Reference proteome</keyword>
<feature type="non-terminal residue" evidence="1">
    <location>
        <position position="149"/>
    </location>
</feature>
<dbReference type="Gene3D" id="2.40.70.10">
    <property type="entry name" value="Acid Proteases"/>
    <property type="match status" value="1"/>
</dbReference>
<comment type="caution">
    <text evidence="1">The sequence shown here is derived from an EMBL/GenBank/DDBJ whole genome shotgun (WGS) entry which is preliminary data.</text>
</comment>
<dbReference type="EMBL" id="LXQA010122012">
    <property type="protein sequence ID" value="MCI20857.1"/>
    <property type="molecule type" value="Genomic_DNA"/>
</dbReference>
<sequence length="149" mass="16887">MLIGNFKIKQDVHLFELGGIDVVLGMEWLKTLGDTIINWKQQTMSFWSLGKWVTLKGEGGCKQSSVALQSILGKPKPKKQGGMWEIEGVEPRVVREVSKPESPHLMEEEVMGEYAEFFKNTCENTLTENQHLELEVVLDEYASVFQTPS</sequence>
<dbReference type="InterPro" id="IPR021109">
    <property type="entry name" value="Peptidase_aspartic_dom_sf"/>
</dbReference>